<name>A0A540NBT7_MALBA</name>
<accession>A0A540NBT7</accession>
<protein>
    <submittedName>
        <fullName evidence="1">Uncharacterized protein</fullName>
    </submittedName>
</protein>
<organism evidence="1 2">
    <name type="scientific">Malus baccata</name>
    <name type="common">Siberian crab apple</name>
    <name type="synonym">Pyrus baccata</name>
    <dbReference type="NCBI Taxonomy" id="106549"/>
    <lineage>
        <taxon>Eukaryota</taxon>
        <taxon>Viridiplantae</taxon>
        <taxon>Streptophyta</taxon>
        <taxon>Embryophyta</taxon>
        <taxon>Tracheophyta</taxon>
        <taxon>Spermatophyta</taxon>
        <taxon>Magnoliopsida</taxon>
        <taxon>eudicotyledons</taxon>
        <taxon>Gunneridae</taxon>
        <taxon>Pentapetalae</taxon>
        <taxon>rosids</taxon>
        <taxon>fabids</taxon>
        <taxon>Rosales</taxon>
        <taxon>Rosaceae</taxon>
        <taxon>Amygdaloideae</taxon>
        <taxon>Maleae</taxon>
        <taxon>Malus</taxon>
    </lineage>
</organism>
<dbReference type="AlphaFoldDB" id="A0A540NBT7"/>
<evidence type="ECO:0000313" key="2">
    <source>
        <dbReference type="Proteomes" id="UP000315295"/>
    </source>
</evidence>
<evidence type="ECO:0000313" key="1">
    <source>
        <dbReference type="EMBL" id="TQE08501.1"/>
    </source>
</evidence>
<reference evidence="1 2" key="1">
    <citation type="journal article" date="2019" name="G3 (Bethesda)">
        <title>Sequencing of a Wild Apple (Malus baccata) Genome Unravels the Differences Between Cultivated and Wild Apple Species Regarding Disease Resistance and Cold Tolerance.</title>
        <authorList>
            <person name="Chen X."/>
        </authorList>
    </citation>
    <scope>NUCLEOTIDE SEQUENCE [LARGE SCALE GENOMIC DNA]</scope>
    <source>
        <strain evidence="2">cv. Shandingzi</strain>
        <tissue evidence="1">Leaves</tissue>
    </source>
</reference>
<comment type="caution">
    <text evidence="1">The sequence shown here is derived from an EMBL/GenBank/DDBJ whole genome shotgun (WGS) entry which is preliminary data.</text>
</comment>
<keyword evidence="2" id="KW-1185">Reference proteome</keyword>
<dbReference type="Proteomes" id="UP000315295">
    <property type="component" value="Unassembled WGS sequence"/>
</dbReference>
<gene>
    <name evidence="1" type="ORF">C1H46_005807</name>
</gene>
<dbReference type="EMBL" id="VIEB01000070">
    <property type="protein sequence ID" value="TQE08501.1"/>
    <property type="molecule type" value="Genomic_DNA"/>
</dbReference>
<proteinExistence type="predicted"/>
<sequence length="55" mass="6150">MGAVVMPSLINEGWFPLIVESNSHNAIHLVSLDELCLGMKAAMWKWFDFSLVTVT</sequence>